<dbReference type="PANTHER" id="PTHR46288:SF27">
    <property type="entry name" value="CYSTEINE_HISTIDINE-RICH C1 DOMAIN FAMILY PROTEIN"/>
    <property type="match status" value="1"/>
</dbReference>
<keyword evidence="5" id="KW-0175">Coiled coil</keyword>
<keyword evidence="1" id="KW-0479">Metal-binding</keyword>
<evidence type="ECO:0000259" key="6">
    <source>
        <dbReference type="PROSITE" id="PS50081"/>
    </source>
</evidence>
<evidence type="ECO:0000256" key="4">
    <source>
        <dbReference type="ARBA" id="ARBA00022833"/>
    </source>
</evidence>
<reference evidence="7 8" key="1">
    <citation type="submission" date="2021-09" db="EMBL/GenBank/DDBJ databases">
        <title>Genomic insights and catalytic innovation underlie evolution of tropane alkaloids biosynthesis.</title>
        <authorList>
            <person name="Wang Y.-J."/>
            <person name="Tian T."/>
            <person name="Huang J.-P."/>
            <person name="Huang S.-X."/>
        </authorList>
    </citation>
    <scope>NUCLEOTIDE SEQUENCE [LARGE SCALE GENOMIC DNA]</scope>
    <source>
        <strain evidence="7">KIB-2018</strain>
        <tissue evidence="7">Leaf</tissue>
    </source>
</reference>
<keyword evidence="2" id="KW-0677">Repeat</keyword>
<accession>A0AAV8SRG9</accession>
<dbReference type="PANTHER" id="PTHR46288">
    <property type="entry name" value="PHORBOL-ESTER/DAG-TYPE DOMAIN-CONTAINING PROTEIN"/>
    <property type="match status" value="1"/>
</dbReference>
<sequence length="451" mass="51217">MEIQHFSHVHPLILTDKKKKHGAKCAACELPVRGPAYECASCVFCVHKSCSEVSQEIRHPLHWQHSLNLLSKAPYRSGNFTCFVCHQSCSGFIFHCQECKFDMDIECALETHDVDSEICDDLIQHPSHNHPLKQIDSWAIYGTSCTGCESLFDASSSVYACTKCNFFLHKTCSELPKVIQHHFDTASSFVLIGFAGTLFICHACKNNSSGFKYIRYSGGMDIDLGCVSLKAVLKVDGHKHRLTFFDKKVQGMKCNACGIRCSSDIFRCVKCNYNLHFHCAPVSLTIKHECHIHPLTLTKFDDEDDAKEYYCHACESRRNPKLLVYHCEQCSFTAHINCVISEVIPSSPLEHDEADPPEPKGSMHLTRDPFLIRFDDAIDEVNEDLEKLTARLKSLQTKQVENVKADDHLKANLDEEIAELELERDQLTANIEELKKDRSIYEFQHPLSDMP</sequence>
<dbReference type="GO" id="GO:0008270">
    <property type="term" value="F:zinc ion binding"/>
    <property type="evidence" value="ECO:0007669"/>
    <property type="project" value="UniProtKB-KW"/>
</dbReference>
<evidence type="ECO:0000256" key="1">
    <source>
        <dbReference type="ARBA" id="ARBA00022723"/>
    </source>
</evidence>
<comment type="caution">
    <text evidence="7">The sequence shown here is derived from an EMBL/GenBank/DDBJ whole genome shotgun (WGS) entry which is preliminary data.</text>
</comment>
<dbReference type="InterPro" id="IPR001965">
    <property type="entry name" value="Znf_PHD"/>
</dbReference>
<evidence type="ECO:0000256" key="2">
    <source>
        <dbReference type="ARBA" id="ARBA00022737"/>
    </source>
</evidence>
<protein>
    <recommendedName>
        <fullName evidence="6">Phorbol-ester/DAG-type domain-containing protein</fullName>
    </recommendedName>
</protein>
<dbReference type="InterPro" id="IPR002219">
    <property type="entry name" value="PKC_DAG/PE"/>
</dbReference>
<proteinExistence type="predicted"/>
<dbReference type="Proteomes" id="UP001159364">
    <property type="component" value="Linkage Group LG09"/>
</dbReference>
<dbReference type="AlphaFoldDB" id="A0AAV8SRG9"/>
<keyword evidence="4" id="KW-0862">Zinc</keyword>
<dbReference type="EMBL" id="JAIWQS010000009">
    <property type="protein sequence ID" value="KAJ8754499.1"/>
    <property type="molecule type" value="Genomic_DNA"/>
</dbReference>
<evidence type="ECO:0000256" key="3">
    <source>
        <dbReference type="ARBA" id="ARBA00022771"/>
    </source>
</evidence>
<dbReference type="PROSITE" id="PS50081">
    <property type="entry name" value="ZF_DAG_PE_2"/>
    <property type="match status" value="1"/>
</dbReference>
<name>A0AAV8SRG9_9ROSI</name>
<dbReference type="Pfam" id="PF03107">
    <property type="entry name" value="C1_2"/>
    <property type="match status" value="5"/>
</dbReference>
<dbReference type="InterPro" id="IPR046349">
    <property type="entry name" value="C1-like_sf"/>
</dbReference>
<dbReference type="SUPFAM" id="SSF57889">
    <property type="entry name" value="Cysteine-rich domain"/>
    <property type="match status" value="4"/>
</dbReference>
<evidence type="ECO:0000313" key="8">
    <source>
        <dbReference type="Proteomes" id="UP001159364"/>
    </source>
</evidence>
<keyword evidence="8" id="KW-1185">Reference proteome</keyword>
<dbReference type="SMART" id="SM00109">
    <property type="entry name" value="C1"/>
    <property type="match status" value="3"/>
</dbReference>
<feature type="domain" description="Phorbol-ester/DAG-type" evidence="6">
    <location>
        <begin position="237"/>
        <end position="290"/>
    </location>
</feature>
<evidence type="ECO:0000256" key="5">
    <source>
        <dbReference type="SAM" id="Coils"/>
    </source>
</evidence>
<organism evidence="7 8">
    <name type="scientific">Erythroxylum novogranatense</name>
    <dbReference type="NCBI Taxonomy" id="1862640"/>
    <lineage>
        <taxon>Eukaryota</taxon>
        <taxon>Viridiplantae</taxon>
        <taxon>Streptophyta</taxon>
        <taxon>Embryophyta</taxon>
        <taxon>Tracheophyta</taxon>
        <taxon>Spermatophyta</taxon>
        <taxon>Magnoliopsida</taxon>
        <taxon>eudicotyledons</taxon>
        <taxon>Gunneridae</taxon>
        <taxon>Pentapetalae</taxon>
        <taxon>rosids</taxon>
        <taxon>fabids</taxon>
        <taxon>Malpighiales</taxon>
        <taxon>Erythroxylaceae</taxon>
        <taxon>Erythroxylum</taxon>
    </lineage>
</organism>
<dbReference type="InterPro" id="IPR004146">
    <property type="entry name" value="DC1"/>
</dbReference>
<feature type="coiled-coil region" evidence="5">
    <location>
        <begin position="371"/>
        <end position="444"/>
    </location>
</feature>
<dbReference type="SMART" id="SM00249">
    <property type="entry name" value="PHD"/>
    <property type="match status" value="3"/>
</dbReference>
<keyword evidence="3" id="KW-0863">Zinc-finger</keyword>
<evidence type="ECO:0000313" key="7">
    <source>
        <dbReference type="EMBL" id="KAJ8754499.1"/>
    </source>
</evidence>
<gene>
    <name evidence="7" type="ORF">K2173_005660</name>
</gene>